<comment type="caution">
    <text evidence="2">The sequence shown here is derived from an EMBL/GenBank/DDBJ whole genome shotgun (WGS) entry which is preliminary data.</text>
</comment>
<dbReference type="Proteomes" id="UP000188268">
    <property type="component" value="Unassembled WGS sequence"/>
</dbReference>
<evidence type="ECO:0000256" key="1">
    <source>
        <dbReference type="SAM" id="MobiDB-lite"/>
    </source>
</evidence>
<dbReference type="EMBL" id="AWWV01005476">
    <property type="protein sequence ID" value="OMP05177.1"/>
    <property type="molecule type" value="Genomic_DNA"/>
</dbReference>
<proteinExistence type="predicted"/>
<dbReference type="AlphaFoldDB" id="A0A1R3KDK2"/>
<protein>
    <submittedName>
        <fullName evidence="2">Uncharacterized protein</fullName>
    </submittedName>
</protein>
<organism evidence="2 3">
    <name type="scientific">Corchorus capsularis</name>
    <name type="common">Jute</name>
    <dbReference type="NCBI Taxonomy" id="210143"/>
    <lineage>
        <taxon>Eukaryota</taxon>
        <taxon>Viridiplantae</taxon>
        <taxon>Streptophyta</taxon>
        <taxon>Embryophyta</taxon>
        <taxon>Tracheophyta</taxon>
        <taxon>Spermatophyta</taxon>
        <taxon>Magnoliopsida</taxon>
        <taxon>eudicotyledons</taxon>
        <taxon>Gunneridae</taxon>
        <taxon>Pentapetalae</taxon>
        <taxon>rosids</taxon>
        <taxon>malvids</taxon>
        <taxon>Malvales</taxon>
        <taxon>Malvaceae</taxon>
        <taxon>Grewioideae</taxon>
        <taxon>Apeibeae</taxon>
        <taxon>Corchorus</taxon>
    </lineage>
</organism>
<reference evidence="2 3" key="1">
    <citation type="submission" date="2013-09" db="EMBL/GenBank/DDBJ databases">
        <title>Corchorus capsularis genome sequencing.</title>
        <authorList>
            <person name="Alam M."/>
            <person name="Haque M.S."/>
            <person name="Islam M.S."/>
            <person name="Emdad E.M."/>
            <person name="Islam M.M."/>
            <person name="Ahmed B."/>
            <person name="Halim A."/>
            <person name="Hossen Q.M.M."/>
            <person name="Hossain M.Z."/>
            <person name="Ahmed R."/>
            <person name="Khan M.M."/>
            <person name="Islam R."/>
            <person name="Rashid M.M."/>
            <person name="Khan S.A."/>
            <person name="Rahman M.S."/>
            <person name="Alam M."/>
        </authorList>
    </citation>
    <scope>NUCLEOTIDE SEQUENCE [LARGE SCALE GENOMIC DNA]</scope>
    <source>
        <strain evidence="3">cv. CVL-1</strain>
        <tissue evidence="2">Whole seedling</tissue>
    </source>
</reference>
<feature type="non-terminal residue" evidence="2">
    <location>
        <position position="20"/>
    </location>
</feature>
<gene>
    <name evidence="2" type="ORF">CCACVL1_02024</name>
</gene>
<accession>A0A1R3KDK2</accession>
<name>A0A1R3KDK2_COCAP</name>
<sequence>MAADVAQKMEQREASAIFVE</sequence>
<evidence type="ECO:0000313" key="2">
    <source>
        <dbReference type="EMBL" id="OMP05177.1"/>
    </source>
</evidence>
<feature type="region of interest" description="Disordered" evidence="1">
    <location>
        <begin position="1"/>
        <end position="20"/>
    </location>
</feature>
<keyword evidence="3" id="KW-1185">Reference proteome</keyword>
<evidence type="ECO:0000313" key="3">
    <source>
        <dbReference type="Proteomes" id="UP000188268"/>
    </source>
</evidence>